<keyword evidence="2" id="KW-0349">Heme</keyword>
<dbReference type="Pfam" id="PF00067">
    <property type="entry name" value="p450"/>
    <property type="match status" value="1"/>
</dbReference>
<keyword evidence="6" id="KW-1133">Transmembrane helix</keyword>
<feature type="transmembrane region" description="Helical" evidence="6">
    <location>
        <begin position="311"/>
        <end position="334"/>
    </location>
</feature>
<dbReference type="AlphaFoldDB" id="A0A835FNY5"/>
<reference evidence="7" key="1">
    <citation type="submission" date="2020-07" db="EMBL/GenBank/DDBJ databases">
        <title>Genome sequence and genetic diversity analysis of an under-domesticated orphan crop, white fonio (Digitaria exilis).</title>
        <authorList>
            <person name="Bennetzen J.L."/>
            <person name="Chen S."/>
            <person name="Ma X."/>
            <person name="Wang X."/>
            <person name="Yssel A.E.J."/>
            <person name="Chaluvadi S.R."/>
            <person name="Johnson M."/>
            <person name="Gangashetty P."/>
            <person name="Hamidou F."/>
            <person name="Sanogo M.D."/>
            <person name="Zwaenepoel A."/>
            <person name="Wallace J."/>
            <person name="Van De Peer Y."/>
            <person name="Van Deynze A."/>
        </authorList>
    </citation>
    <scope>NUCLEOTIDE SEQUENCE</scope>
    <source>
        <tissue evidence="7">Leaves</tissue>
    </source>
</reference>
<dbReference type="GO" id="GO:0016705">
    <property type="term" value="F:oxidoreductase activity, acting on paired donors, with incorporation or reduction of molecular oxygen"/>
    <property type="evidence" value="ECO:0007669"/>
    <property type="project" value="InterPro"/>
</dbReference>
<dbReference type="GO" id="GO:0005506">
    <property type="term" value="F:iron ion binding"/>
    <property type="evidence" value="ECO:0007669"/>
    <property type="project" value="InterPro"/>
</dbReference>
<keyword evidence="6" id="KW-0812">Transmembrane</keyword>
<evidence type="ECO:0008006" key="9">
    <source>
        <dbReference type="Google" id="ProtNLM"/>
    </source>
</evidence>
<organism evidence="7 8">
    <name type="scientific">Digitaria exilis</name>
    <dbReference type="NCBI Taxonomy" id="1010633"/>
    <lineage>
        <taxon>Eukaryota</taxon>
        <taxon>Viridiplantae</taxon>
        <taxon>Streptophyta</taxon>
        <taxon>Embryophyta</taxon>
        <taxon>Tracheophyta</taxon>
        <taxon>Spermatophyta</taxon>
        <taxon>Magnoliopsida</taxon>
        <taxon>Liliopsida</taxon>
        <taxon>Poales</taxon>
        <taxon>Poaceae</taxon>
        <taxon>PACMAD clade</taxon>
        <taxon>Panicoideae</taxon>
        <taxon>Panicodae</taxon>
        <taxon>Paniceae</taxon>
        <taxon>Anthephorinae</taxon>
        <taxon>Digitaria</taxon>
    </lineage>
</organism>
<dbReference type="Proteomes" id="UP000636709">
    <property type="component" value="Unassembled WGS sequence"/>
</dbReference>
<dbReference type="GO" id="GO:0004497">
    <property type="term" value="F:monooxygenase activity"/>
    <property type="evidence" value="ECO:0007669"/>
    <property type="project" value="InterPro"/>
</dbReference>
<evidence type="ECO:0000256" key="2">
    <source>
        <dbReference type="ARBA" id="ARBA00022617"/>
    </source>
</evidence>
<dbReference type="InterPro" id="IPR002401">
    <property type="entry name" value="Cyt_P450_E_grp-I"/>
</dbReference>
<comment type="similarity">
    <text evidence="1">Belongs to the cytochrome P450 family.</text>
</comment>
<keyword evidence="8" id="KW-1185">Reference proteome</keyword>
<gene>
    <name evidence="7" type="ORF">HU200_007002</name>
</gene>
<evidence type="ECO:0000256" key="3">
    <source>
        <dbReference type="ARBA" id="ARBA00022723"/>
    </source>
</evidence>
<keyword evidence="3" id="KW-0479">Metal-binding</keyword>
<dbReference type="PANTHER" id="PTHR47944">
    <property type="entry name" value="CYTOCHROME P450 98A9"/>
    <property type="match status" value="1"/>
</dbReference>
<dbReference type="SUPFAM" id="SSF48264">
    <property type="entry name" value="Cytochrome P450"/>
    <property type="match status" value="1"/>
</dbReference>
<dbReference type="GO" id="GO:0020037">
    <property type="term" value="F:heme binding"/>
    <property type="evidence" value="ECO:0007669"/>
    <property type="project" value="InterPro"/>
</dbReference>
<keyword evidence="5" id="KW-0408">Iron</keyword>
<accession>A0A835FNY5</accession>
<evidence type="ECO:0000256" key="1">
    <source>
        <dbReference type="ARBA" id="ARBA00010617"/>
    </source>
</evidence>
<sequence length="335" mass="38635">MRRRIYNLPPGPKPWPIIGNLNLIAGDELPHRSIHELSKRYGPLMQLRFGSLPVVVGSSAEMARFFLKTKDATFSNRPRFAIAKYASYDASDILWSQYGPYLRHVRKVCATELFSAKRLESFEYIRHEEVHGMLRDLREASSAGGVVRLRDYVRMTTLGVISRMVLGKKYIVQEEEVAMEGASPSKAVATPAEFREMVDEFFLLNGVMNIGDFIPWLDWLDLQGYIRRMKRTSQKLDRFLDHVLDEHNQRRQHEGDSFVARDLVDVMLQLADDPNLEVQLSRDNVKAITQVAPQSQCFFYCGSCYYQIVTMSYTILSFGNYVLTTLLTIHIICYR</sequence>
<dbReference type="InterPro" id="IPR001128">
    <property type="entry name" value="Cyt_P450"/>
</dbReference>
<keyword evidence="6" id="KW-0472">Membrane</keyword>
<dbReference type="EMBL" id="JACEFO010000473">
    <property type="protein sequence ID" value="KAF8769022.1"/>
    <property type="molecule type" value="Genomic_DNA"/>
</dbReference>
<evidence type="ECO:0000256" key="4">
    <source>
        <dbReference type="ARBA" id="ARBA00023002"/>
    </source>
</evidence>
<evidence type="ECO:0000256" key="5">
    <source>
        <dbReference type="ARBA" id="ARBA00023004"/>
    </source>
</evidence>
<keyword evidence="4" id="KW-0560">Oxidoreductase</keyword>
<dbReference type="PANTHER" id="PTHR47944:SF7">
    <property type="entry name" value="OS09G0264400 PROTEIN"/>
    <property type="match status" value="1"/>
</dbReference>
<proteinExistence type="inferred from homology"/>
<name>A0A835FNY5_9POAL</name>
<dbReference type="Gene3D" id="1.10.630.10">
    <property type="entry name" value="Cytochrome P450"/>
    <property type="match status" value="1"/>
</dbReference>
<dbReference type="OrthoDB" id="2789670at2759"/>
<dbReference type="InterPro" id="IPR036396">
    <property type="entry name" value="Cyt_P450_sf"/>
</dbReference>
<evidence type="ECO:0000313" key="8">
    <source>
        <dbReference type="Proteomes" id="UP000636709"/>
    </source>
</evidence>
<evidence type="ECO:0000313" key="7">
    <source>
        <dbReference type="EMBL" id="KAF8769022.1"/>
    </source>
</evidence>
<comment type="caution">
    <text evidence="7">The sequence shown here is derived from an EMBL/GenBank/DDBJ whole genome shotgun (WGS) entry which is preliminary data.</text>
</comment>
<dbReference type="PRINTS" id="PR00463">
    <property type="entry name" value="EP450I"/>
</dbReference>
<protein>
    <recommendedName>
        <fullName evidence="9">Cytochrome P450</fullName>
    </recommendedName>
</protein>
<evidence type="ECO:0000256" key="6">
    <source>
        <dbReference type="SAM" id="Phobius"/>
    </source>
</evidence>